<proteinExistence type="predicted"/>
<evidence type="ECO:0000256" key="1">
    <source>
        <dbReference type="SAM" id="MobiDB-lite"/>
    </source>
</evidence>
<keyword evidence="3" id="KW-1185">Reference proteome</keyword>
<feature type="compositionally biased region" description="Basic residues" evidence="1">
    <location>
        <begin position="126"/>
        <end position="137"/>
    </location>
</feature>
<accession>A0A9D3RQ60</accession>
<dbReference type="AlphaFoldDB" id="A0A9D3RQ60"/>
<feature type="compositionally biased region" description="Polar residues" evidence="1">
    <location>
        <begin position="27"/>
        <end position="41"/>
    </location>
</feature>
<evidence type="ECO:0000313" key="3">
    <source>
        <dbReference type="Proteomes" id="UP001044222"/>
    </source>
</evidence>
<dbReference type="Proteomes" id="UP001044222">
    <property type="component" value="Chromosome 12"/>
</dbReference>
<organism evidence="2 3">
    <name type="scientific">Anguilla anguilla</name>
    <name type="common">European freshwater eel</name>
    <name type="synonym">Muraena anguilla</name>
    <dbReference type="NCBI Taxonomy" id="7936"/>
    <lineage>
        <taxon>Eukaryota</taxon>
        <taxon>Metazoa</taxon>
        <taxon>Chordata</taxon>
        <taxon>Craniata</taxon>
        <taxon>Vertebrata</taxon>
        <taxon>Euteleostomi</taxon>
        <taxon>Actinopterygii</taxon>
        <taxon>Neopterygii</taxon>
        <taxon>Teleostei</taxon>
        <taxon>Anguilliformes</taxon>
        <taxon>Anguillidae</taxon>
        <taxon>Anguilla</taxon>
    </lineage>
</organism>
<comment type="caution">
    <text evidence="2">The sequence shown here is derived from an EMBL/GenBank/DDBJ whole genome shotgun (WGS) entry which is preliminary data.</text>
</comment>
<feature type="compositionally biased region" description="Low complexity" evidence="1">
    <location>
        <begin position="73"/>
        <end position="90"/>
    </location>
</feature>
<feature type="region of interest" description="Disordered" evidence="1">
    <location>
        <begin position="1"/>
        <end position="158"/>
    </location>
</feature>
<dbReference type="EMBL" id="JAFIRN010000012">
    <property type="protein sequence ID" value="KAG5838680.1"/>
    <property type="molecule type" value="Genomic_DNA"/>
</dbReference>
<feature type="compositionally biased region" description="Polar residues" evidence="1">
    <location>
        <begin position="149"/>
        <end position="158"/>
    </location>
</feature>
<feature type="compositionally biased region" description="Low complexity" evidence="1">
    <location>
        <begin position="55"/>
        <end position="66"/>
    </location>
</feature>
<feature type="compositionally biased region" description="Basic and acidic residues" evidence="1">
    <location>
        <begin position="1"/>
        <end position="24"/>
    </location>
</feature>
<reference evidence="2" key="1">
    <citation type="submission" date="2021-01" db="EMBL/GenBank/DDBJ databases">
        <title>A chromosome-scale assembly of European eel, Anguilla anguilla.</title>
        <authorList>
            <person name="Henkel C."/>
            <person name="Jong-Raadsen S.A."/>
            <person name="Dufour S."/>
            <person name="Weltzien F.-A."/>
            <person name="Palstra A.P."/>
            <person name="Pelster B."/>
            <person name="Spaink H.P."/>
            <person name="Van Den Thillart G.E."/>
            <person name="Jansen H."/>
            <person name="Zahm M."/>
            <person name="Klopp C."/>
            <person name="Cedric C."/>
            <person name="Louis A."/>
            <person name="Berthelot C."/>
            <person name="Parey E."/>
            <person name="Roest Crollius H."/>
            <person name="Montfort J."/>
            <person name="Robinson-Rechavi M."/>
            <person name="Bucao C."/>
            <person name="Bouchez O."/>
            <person name="Gislard M."/>
            <person name="Lluch J."/>
            <person name="Milhes M."/>
            <person name="Lampietro C."/>
            <person name="Lopez Roques C."/>
            <person name="Donnadieu C."/>
            <person name="Braasch I."/>
            <person name="Desvignes T."/>
            <person name="Postlethwait J."/>
            <person name="Bobe J."/>
            <person name="Guiguen Y."/>
            <person name="Dirks R."/>
        </authorList>
    </citation>
    <scope>NUCLEOTIDE SEQUENCE</scope>
    <source>
        <strain evidence="2">Tag_6206</strain>
        <tissue evidence="2">Liver</tissue>
    </source>
</reference>
<protein>
    <submittedName>
        <fullName evidence="2">Uncharacterized protein</fullName>
    </submittedName>
</protein>
<feature type="compositionally biased region" description="Pro residues" evidence="1">
    <location>
        <begin position="115"/>
        <end position="124"/>
    </location>
</feature>
<evidence type="ECO:0000313" key="2">
    <source>
        <dbReference type="EMBL" id="KAG5838680.1"/>
    </source>
</evidence>
<sequence length="158" mass="16836">MGAGHSVEHRVLSRDPSVDLEYKQPDSGLSSPNTTMSSSVQPARFEVGSPSSTLSNYDSCNSSQSSTGEKRSAAPPAQASTSASDTAISDMQTYMDMLNPDVGAGTQSMDMPRDVSPPPPPAFPPLHRHYPTARRCRPPTPATPHPSRLKSSPLQRST</sequence>
<name>A0A9D3RQ60_ANGAN</name>
<gene>
    <name evidence="2" type="ORF">ANANG_G00226170</name>
</gene>